<dbReference type="Proteomes" id="UP000188268">
    <property type="component" value="Unassembled WGS sequence"/>
</dbReference>
<evidence type="ECO:0000313" key="2">
    <source>
        <dbReference type="EMBL" id="OMO52929.1"/>
    </source>
</evidence>
<gene>
    <name evidence="2" type="ORF">CCACVL1_29003</name>
</gene>
<evidence type="ECO:0000313" key="3">
    <source>
        <dbReference type="Proteomes" id="UP000188268"/>
    </source>
</evidence>
<name>A0A1R3G4A4_COCAP</name>
<feature type="compositionally biased region" description="Basic residues" evidence="1">
    <location>
        <begin position="9"/>
        <end position="20"/>
    </location>
</feature>
<sequence>MASPLPRTYRNHHGFVRHRPNSSSCNQEEAATATTTVTTSSLPRLLHVEDSFKPIFMVR</sequence>
<proteinExistence type="predicted"/>
<feature type="region of interest" description="Disordered" evidence="1">
    <location>
        <begin position="1"/>
        <end position="37"/>
    </location>
</feature>
<accession>A0A1R3G4A4</accession>
<protein>
    <submittedName>
        <fullName evidence="2">Uncharacterized protein</fullName>
    </submittedName>
</protein>
<organism evidence="2 3">
    <name type="scientific">Corchorus capsularis</name>
    <name type="common">Jute</name>
    <dbReference type="NCBI Taxonomy" id="210143"/>
    <lineage>
        <taxon>Eukaryota</taxon>
        <taxon>Viridiplantae</taxon>
        <taxon>Streptophyta</taxon>
        <taxon>Embryophyta</taxon>
        <taxon>Tracheophyta</taxon>
        <taxon>Spermatophyta</taxon>
        <taxon>Magnoliopsida</taxon>
        <taxon>eudicotyledons</taxon>
        <taxon>Gunneridae</taxon>
        <taxon>Pentapetalae</taxon>
        <taxon>rosids</taxon>
        <taxon>malvids</taxon>
        <taxon>Malvales</taxon>
        <taxon>Malvaceae</taxon>
        <taxon>Grewioideae</taxon>
        <taxon>Apeibeae</taxon>
        <taxon>Corchorus</taxon>
    </lineage>
</organism>
<evidence type="ECO:0000256" key="1">
    <source>
        <dbReference type="SAM" id="MobiDB-lite"/>
    </source>
</evidence>
<reference evidence="2 3" key="1">
    <citation type="submission" date="2013-09" db="EMBL/GenBank/DDBJ databases">
        <title>Corchorus capsularis genome sequencing.</title>
        <authorList>
            <person name="Alam M."/>
            <person name="Haque M.S."/>
            <person name="Islam M.S."/>
            <person name="Emdad E.M."/>
            <person name="Islam M.M."/>
            <person name="Ahmed B."/>
            <person name="Halim A."/>
            <person name="Hossen Q.M.M."/>
            <person name="Hossain M.Z."/>
            <person name="Ahmed R."/>
            <person name="Khan M.M."/>
            <person name="Islam R."/>
            <person name="Rashid M.M."/>
            <person name="Khan S.A."/>
            <person name="Rahman M.S."/>
            <person name="Alam M."/>
        </authorList>
    </citation>
    <scope>NUCLEOTIDE SEQUENCE [LARGE SCALE GENOMIC DNA]</scope>
    <source>
        <strain evidence="3">cv. CVL-1</strain>
        <tissue evidence="2">Whole seedling</tissue>
    </source>
</reference>
<dbReference type="EMBL" id="AWWV01015373">
    <property type="protein sequence ID" value="OMO52929.1"/>
    <property type="molecule type" value="Genomic_DNA"/>
</dbReference>
<dbReference type="Gramene" id="OMO52929">
    <property type="protein sequence ID" value="OMO52929"/>
    <property type="gene ID" value="CCACVL1_29003"/>
</dbReference>
<comment type="caution">
    <text evidence="2">The sequence shown here is derived from an EMBL/GenBank/DDBJ whole genome shotgun (WGS) entry which is preliminary data.</text>
</comment>
<dbReference type="AlphaFoldDB" id="A0A1R3G4A4"/>
<keyword evidence="3" id="KW-1185">Reference proteome</keyword>